<dbReference type="CDD" id="cd03398">
    <property type="entry name" value="PAP2_haloperoxidase"/>
    <property type="match status" value="1"/>
</dbReference>
<feature type="compositionally biased region" description="Basic and acidic residues" evidence="1">
    <location>
        <begin position="14"/>
        <end position="26"/>
    </location>
</feature>
<keyword evidence="2" id="KW-1133">Transmembrane helix</keyword>
<dbReference type="InterPro" id="IPR036938">
    <property type="entry name" value="PAP2/HPO_sf"/>
</dbReference>
<feature type="compositionally biased region" description="Polar residues" evidence="1">
    <location>
        <begin position="1"/>
        <end position="11"/>
    </location>
</feature>
<dbReference type="Proteomes" id="UP000249467">
    <property type="component" value="Unassembled WGS sequence"/>
</dbReference>
<feature type="region of interest" description="Disordered" evidence="1">
    <location>
        <begin position="1"/>
        <end position="31"/>
    </location>
</feature>
<keyword evidence="2" id="KW-0472">Membrane</keyword>
<dbReference type="InterPro" id="IPR052559">
    <property type="entry name" value="V-haloperoxidase"/>
</dbReference>
<name>A0A2W4W0V3_9CYAN</name>
<dbReference type="PANTHER" id="PTHR34599:SF1">
    <property type="entry name" value="PHOSPHATIDIC ACID PHOSPHATASE TYPE 2_HALOPEROXIDASE DOMAIN-CONTAINING PROTEIN"/>
    <property type="match status" value="1"/>
</dbReference>
<feature type="transmembrane region" description="Helical" evidence="2">
    <location>
        <begin position="36"/>
        <end position="58"/>
    </location>
</feature>
<dbReference type="InterPro" id="IPR016119">
    <property type="entry name" value="Br/Cl_peroxidase_C"/>
</dbReference>
<keyword evidence="2" id="KW-0812">Transmembrane</keyword>
<dbReference type="InterPro" id="IPR006311">
    <property type="entry name" value="TAT_signal"/>
</dbReference>
<comment type="caution">
    <text evidence="3">The sequence shown here is derived from an EMBL/GenBank/DDBJ whole genome shotgun (WGS) entry which is preliminary data.</text>
</comment>
<protein>
    <submittedName>
        <fullName evidence="3">Twin-arginine translocation pathway signal protein</fullName>
    </submittedName>
</protein>
<evidence type="ECO:0000313" key="3">
    <source>
        <dbReference type="EMBL" id="PZO37890.1"/>
    </source>
</evidence>
<sequence>MSVDSQDSSLPSDYVHEPIKKARSPKEQLGASRRKFLGRVGLFTASTAVAGVVAPSLFKNKENAAKAEPISKFTGNDFPARAYQVRIKAAERLKQPVPNHPTNGDEEKYPNKIATDSRGLPHNKLGEVDLKAYQSFIDALRSGDPDKFEQIILGGGRKLVQPLPPLAVSLTGLNPALFPVPIPPTLDSAEQAAEYVEIAWQGLLQDVPFSEYRNDTNNPLILAAVQDLNRLSGFKGPKENGRITPELLFRGSAFYSDASGNAIYFTLPRADTGPYVSQFLLRPIPAGTQSYAQLHRVPLATPENSFQISYDEWLLVQNGGSSGRKIKFDPVRRYFINGRDQGEIAHTPPPVYTNAAQILLGSPVKDNPLAGGVGAPYNPSNPYNKSKTQVGGSGTFGPGYAQGLIAAVGAHAIRAAYWQKYYVHRRLRAESFGGLVHNNKVNKTDYPIHSDVFNSEIIDRHFSNNKSYLLPQFFPEGSPFHSSYLGGASVSAGASVTILKALFDGSYVIPNPVIPDPKDPTKLIPYQGVPLTVEGELNKLAANIGLGRNSAGIHWRTDAAASLALGEAVAIAILRDEGSTFCEKFGGFTFTKFDGTKVTI</sequence>
<accession>A0A2W4W0V3</accession>
<reference evidence="3 4" key="2">
    <citation type="submission" date="2018-06" db="EMBL/GenBank/DDBJ databases">
        <title>Metagenomic assembly of (sub)arctic Cyanobacteria and their associated microbiome from non-axenic cultures.</title>
        <authorList>
            <person name="Baurain D."/>
        </authorList>
    </citation>
    <scope>NUCLEOTIDE SEQUENCE [LARGE SCALE GENOMIC DNA]</scope>
    <source>
        <strain evidence="3">ULC066bin1</strain>
    </source>
</reference>
<dbReference type="GO" id="GO:0004601">
    <property type="term" value="F:peroxidase activity"/>
    <property type="evidence" value="ECO:0007669"/>
    <property type="project" value="InterPro"/>
</dbReference>
<dbReference type="AlphaFoldDB" id="A0A2W4W0V3"/>
<dbReference type="PANTHER" id="PTHR34599">
    <property type="entry name" value="PEROXIDASE-RELATED"/>
    <property type="match status" value="1"/>
</dbReference>
<dbReference type="PROSITE" id="PS51318">
    <property type="entry name" value="TAT"/>
    <property type="match status" value="1"/>
</dbReference>
<reference evidence="3 4" key="1">
    <citation type="submission" date="2018-04" db="EMBL/GenBank/DDBJ databases">
        <authorList>
            <person name="Go L.Y."/>
            <person name="Mitchell J.A."/>
        </authorList>
    </citation>
    <scope>NUCLEOTIDE SEQUENCE [LARGE SCALE GENOMIC DNA]</scope>
    <source>
        <strain evidence="3">ULC066bin1</strain>
    </source>
</reference>
<dbReference type="EMBL" id="QBML01000027">
    <property type="protein sequence ID" value="PZO37890.1"/>
    <property type="molecule type" value="Genomic_DNA"/>
</dbReference>
<evidence type="ECO:0000256" key="2">
    <source>
        <dbReference type="SAM" id="Phobius"/>
    </source>
</evidence>
<feature type="region of interest" description="Disordered" evidence="1">
    <location>
        <begin position="95"/>
        <end position="120"/>
    </location>
</feature>
<evidence type="ECO:0000256" key="1">
    <source>
        <dbReference type="SAM" id="MobiDB-lite"/>
    </source>
</evidence>
<dbReference type="Gene3D" id="1.10.606.10">
    <property type="entry name" value="Vanadium-containing Chloroperoxidase, domain 2"/>
    <property type="match status" value="1"/>
</dbReference>
<organism evidence="3 4">
    <name type="scientific">Pseudanabaena frigida</name>
    <dbReference type="NCBI Taxonomy" id="945775"/>
    <lineage>
        <taxon>Bacteria</taxon>
        <taxon>Bacillati</taxon>
        <taxon>Cyanobacteriota</taxon>
        <taxon>Cyanophyceae</taxon>
        <taxon>Pseudanabaenales</taxon>
        <taxon>Pseudanabaenaceae</taxon>
        <taxon>Pseudanabaena</taxon>
    </lineage>
</organism>
<gene>
    <name evidence="3" type="ORF">DCF19_17660</name>
</gene>
<dbReference type="SUPFAM" id="SSF48317">
    <property type="entry name" value="Acid phosphatase/Vanadium-dependent haloperoxidase"/>
    <property type="match status" value="1"/>
</dbReference>
<proteinExistence type="predicted"/>
<evidence type="ECO:0000313" key="4">
    <source>
        <dbReference type="Proteomes" id="UP000249467"/>
    </source>
</evidence>